<organism evidence="1 2">
    <name type="scientific">Colletotrichum kahawae</name>
    <name type="common">Coffee berry disease fungus</name>
    <dbReference type="NCBI Taxonomy" id="34407"/>
    <lineage>
        <taxon>Eukaryota</taxon>
        <taxon>Fungi</taxon>
        <taxon>Dikarya</taxon>
        <taxon>Ascomycota</taxon>
        <taxon>Pezizomycotina</taxon>
        <taxon>Sordariomycetes</taxon>
        <taxon>Hypocreomycetidae</taxon>
        <taxon>Glomerellales</taxon>
        <taxon>Glomerellaceae</taxon>
        <taxon>Colletotrichum</taxon>
        <taxon>Colletotrichum gloeosporioides species complex</taxon>
    </lineage>
</organism>
<evidence type="ECO:0000313" key="1">
    <source>
        <dbReference type="EMBL" id="KAK2728907.1"/>
    </source>
</evidence>
<evidence type="ECO:0000313" key="2">
    <source>
        <dbReference type="Proteomes" id="UP001281614"/>
    </source>
</evidence>
<comment type="caution">
    <text evidence="1">The sequence shown here is derived from an EMBL/GenBank/DDBJ whole genome shotgun (WGS) entry which is preliminary data.</text>
</comment>
<sequence length="54" mass="6187">MRCRKEAEHTSTDDPEDVGMTRIGYNLFYCVQCVNETGYQEAGCRSCTYVVWGL</sequence>
<accession>A0AAD9XWV2</accession>
<proteinExistence type="predicted"/>
<reference evidence="1" key="1">
    <citation type="submission" date="2023-02" db="EMBL/GenBank/DDBJ databases">
        <title>Colletotrichum kahawae CIFC_Que2 genome sequencing and assembly.</title>
        <authorList>
            <person name="Baroncelli R."/>
        </authorList>
    </citation>
    <scope>NUCLEOTIDE SEQUENCE</scope>
    <source>
        <strain evidence="1">CIFC_Que2</strain>
    </source>
</reference>
<name>A0AAD9XWV2_COLKA</name>
<protein>
    <submittedName>
        <fullName evidence="1">Uncharacterized protein</fullName>
    </submittedName>
</protein>
<keyword evidence="2" id="KW-1185">Reference proteome</keyword>
<dbReference type="EMBL" id="VYYT01000875">
    <property type="protein sequence ID" value="KAK2728907.1"/>
    <property type="molecule type" value="Genomic_DNA"/>
</dbReference>
<gene>
    <name evidence="1" type="ORF">CKAH01_10735</name>
</gene>
<dbReference type="Proteomes" id="UP001281614">
    <property type="component" value="Unassembled WGS sequence"/>
</dbReference>
<dbReference type="AlphaFoldDB" id="A0AAD9XWV2"/>